<dbReference type="STRING" id="1257118.L8H3K5"/>
<keyword evidence="7" id="KW-0808">Transferase</keyword>
<dbReference type="Gene3D" id="2.20.110.10">
    <property type="entry name" value="Histone H3 K4-specific methyltransferase SET7/9 N-terminal domain"/>
    <property type="match status" value="1"/>
</dbReference>
<dbReference type="PROSITE" id="PS00109">
    <property type="entry name" value="PROTEIN_KINASE_TYR"/>
    <property type="match status" value="1"/>
</dbReference>
<dbReference type="Gene3D" id="1.20.1280.50">
    <property type="match status" value="1"/>
</dbReference>
<dbReference type="Pfam" id="PF12937">
    <property type="entry name" value="F-box-like"/>
    <property type="match status" value="1"/>
</dbReference>
<dbReference type="InterPro" id="IPR036047">
    <property type="entry name" value="F-box-like_dom_sf"/>
</dbReference>
<evidence type="ECO:0000256" key="2">
    <source>
        <dbReference type="ARBA" id="ARBA00051243"/>
    </source>
</evidence>
<gene>
    <name evidence="7" type="ORF">ACA1_133200</name>
</gene>
<feature type="compositionally biased region" description="Low complexity" evidence="4">
    <location>
        <begin position="353"/>
        <end position="370"/>
    </location>
</feature>
<dbReference type="GO" id="GO:0043235">
    <property type="term" value="C:receptor complex"/>
    <property type="evidence" value="ECO:0007669"/>
    <property type="project" value="TreeGrafter"/>
</dbReference>
<dbReference type="PRINTS" id="PR00109">
    <property type="entry name" value="TYRKINASE"/>
</dbReference>
<dbReference type="InterPro" id="IPR008266">
    <property type="entry name" value="Tyr_kinase_AS"/>
</dbReference>
<dbReference type="Gene3D" id="1.10.510.10">
    <property type="entry name" value="Transferase(Phosphotransferase) domain 1"/>
    <property type="match status" value="1"/>
</dbReference>
<feature type="compositionally biased region" description="Polar residues" evidence="4">
    <location>
        <begin position="263"/>
        <end position="279"/>
    </location>
</feature>
<dbReference type="InterPro" id="IPR000719">
    <property type="entry name" value="Prot_kinase_dom"/>
</dbReference>
<evidence type="ECO:0000256" key="4">
    <source>
        <dbReference type="SAM" id="MobiDB-lite"/>
    </source>
</evidence>
<feature type="region of interest" description="Disordered" evidence="4">
    <location>
        <begin position="841"/>
        <end position="872"/>
    </location>
</feature>
<dbReference type="CDD" id="cd00192">
    <property type="entry name" value="PTKc"/>
    <property type="match status" value="1"/>
</dbReference>
<dbReference type="Pfam" id="PF00536">
    <property type="entry name" value="SAM_1"/>
    <property type="match status" value="1"/>
</dbReference>
<feature type="compositionally biased region" description="Low complexity" evidence="4">
    <location>
        <begin position="84"/>
        <end position="162"/>
    </location>
</feature>
<evidence type="ECO:0000313" key="7">
    <source>
        <dbReference type="EMBL" id="ELR19817.1"/>
    </source>
</evidence>
<dbReference type="SUPFAM" id="SSF82185">
    <property type="entry name" value="Histone H3 K4-specific methyltransferase SET7/9 N-terminal domain"/>
    <property type="match status" value="1"/>
</dbReference>
<dbReference type="RefSeq" id="XP_004341917.1">
    <property type="nucleotide sequence ID" value="XM_004341869.1"/>
</dbReference>
<keyword evidence="3" id="KW-0547">Nucleotide-binding</keyword>
<protein>
    <submittedName>
        <fullName evidence="7">Protein kinase domain containing protein</fullName>
    </submittedName>
</protein>
<evidence type="ECO:0000256" key="3">
    <source>
        <dbReference type="PROSITE-ProRule" id="PRU10141"/>
    </source>
</evidence>
<dbReference type="GO" id="GO:0007169">
    <property type="term" value="P:cell surface receptor protein tyrosine kinase signaling pathway"/>
    <property type="evidence" value="ECO:0007669"/>
    <property type="project" value="TreeGrafter"/>
</dbReference>
<dbReference type="Proteomes" id="UP000011083">
    <property type="component" value="Unassembled WGS sequence"/>
</dbReference>
<dbReference type="OrthoDB" id="4062651at2759"/>
<dbReference type="PROSITE" id="PS50011">
    <property type="entry name" value="PROTEIN_KINASE_DOM"/>
    <property type="match status" value="1"/>
</dbReference>
<dbReference type="Gene3D" id="1.10.150.50">
    <property type="entry name" value="Transcription Factor, Ets-1"/>
    <property type="match status" value="1"/>
</dbReference>
<reference evidence="7 8" key="1">
    <citation type="journal article" date="2013" name="Genome Biol.">
        <title>Genome of Acanthamoeba castellanii highlights extensive lateral gene transfer and early evolution of tyrosine kinase signaling.</title>
        <authorList>
            <person name="Clarke M."/>
            <person name="Lohan A.J."/>
            <person name="Liu B."/>
            <person name="Lagkouvardos I."/>
            <person name="Roy S."/>
            <person name="Zafar N."/>
            <person name="Bertelli C."/>
            <person name="Schilde C."/>
            <person name="Kianianmomeni A."/>
            <person name="Burglin T.R."/>
            <person name="Frech C."/>
            <person name="Turcotte B."/>
            <person name="Kopec K.O."/>
            <person name="Synnott J.M."/>
            <person name="Choo C."/>
            <person name="Paponov I."/>
            <person name="Finkler A."/>
            <person name="Soon Heng Tan C."/>
            <person name="Hutchins A.P."/>
            <person name="Weinmeier T."/>
            <person name="Rattei T."/>
            <person name="Chu J.S."/>
            <person name="Gimenez G."/>
            <person name="Irimia M."/>
            <person name="Rigden D.J."/>
            <person name="Fitzpatrick D.A."/>
            <person name="Lorenzo-Morales J."/>
            <person name="Bateman A."/>
            <person name="Chiu C.H."/>
            <person name="Tang P."/>
            <person name="Hegemann P."/>
            <person name="Fromm H."/>
            <person name="Raoult D."/>
            <person name="Greub G."/>
            <person name="Miranda-Saavedra D."/>
            <person name="Chen N."/>
            <person name="Nash P."/>
            <person name="Ginger M.L."/>
            <person name="Horn M."/>
            <person name="Schaap P."/>
            <person name="Caler L."/>
            <person name="Loftus B."/>
        </authorList>
    </citation>
    <scope>NUCLEOTIDE SEQUENCE [LARGE SCALE GENOMIC DNA]</scope>
    <source>
        <strain evidence="7 8">Neff</strain>
    </source>
</reference>
<dbReference type="InterPro" id="IPR001245">
    <property type="entry name" value="Ser-Thr/Tyr_kinase_cat_dom"/>
</dbReference>
<feature type="region of interest" description="Disordered" evidence="4">
    <location>
        <begin position="797"/>
        <end position="818"/>
    </location>
</feature>
<feature type="binding site" evidence="3">
    <location>
        <position position="455"/>
    </location>
    <ligand>
        <name>ATP</name>
        <dbReference type="ChEBI" id="CHEBI:30616"/>
    </ligand>
</feature>
<dbReference type="GO" id="GO:0005886">
    <property type="term" value="C:plasma membrane"/>
    <property type="evidence" value="ECO:0007669"/>
    <property type="project" value="TreeGrafter"/>
</dbReference>
<dbReference type="Gene3D" id="3.30.200.20">
    <property type="entry name" value="Phosphorylase Kinase, domain 1"/>
    <property type="match status" value="1"/>
</dbReference>
<evidence type="ECO:0000259" key="5">
    <source>
        <dbReference type="PROSITE" id="PS50011"/>
    </source>
</evidence>
<dbReference type="SMART" id="SM00454">
    <property type="entry name" value="SAM"/>
    <property type="match status" value="1"/>
</dbReference>
<comment type="subcellular location">
    <subcellularLocation>
        <location evidence="1">Membrane</location>
        <topology evidence="1">Single-pass membrane protein</topology>
    </subcellularLocation>
</comment>
<evidence type="ECO:0000256" key="1">
    <source>
        <dbReference type="ARBA" id="ARBA00004167"/>
    </source>
</evidence>
<feature type="region of interest" description="Disordered" evidence="4">
    <location>
        <begin position="337"/>
        <end position="371"/>
    </location>
</feature>
<dbReference type="InterPro" id="IPR050122">
    <property type="entry name" value="RTK"/>
</dbReference>
<dbReference type="PROSITE" id="PS50105">
    <property type="entry name" value="SAM_DOMAIN"/>
    <property type="match status" value="1"/>
</dbReference>
<dbReference type="SUPFAM" id="SSF81383">
    <property type="entry name" value="F-box domain"/>
    <property type="match status" value="1"/>
</dbReference>
<feature type="domain" description="Protein kinase" evidence="5">
    <location>
        <begin position="428"/>
        <end position="691"/>
    </location>
</feature>
<dbReference type="PANTHER" id="PTHR24416">
    <property type="entry name" value="TYROSINE-PROTEIN KINASE RECEPTOR"/>
    <property type="match status" value="1"/>
</dbReference>
<keyword evidence="3" id="KW-0067">ATP-binding</keyword>
<keyword evidence="7" id="KW-0418">Kinase</keyword>
<dbReference type="SUPFAM" id="SSF56112">
    <property type="entry name" value="Protein kinase-like (PK-like)"/>
    <property type="match status" value="1"/>
</dbReference>
<dbReference type="InterPro" id="IPR017441">
    <property type="entry name" value="Protein_kinase_ATP_BS"/>
</dbReference>
<feature type="region of interest" description="Disordered" evidence="4">
    <location>
        <begin position="911"/>
        <end position="932"/>
    </location>
</feature>
<evidence type="ECO:0000313" key="8">
    <source>
        <dbReference type="Proteomes" id="UP000011083"/>
    </source>
</evidence>
<evidence type="ECO:0000259" key="6">
    <source>
        <dbReference type="PROSITE" id="PS50105"/>
    </source>
</evidence>
<dbReference type="SUPFAM" id="SSF47769">
    <property type="entry name" value="SAM/Pointed domain"/>
    <property type="match status" value="1"/>
</dbReference>
<dbReference type="KEGG" id="acan:ACA1_133200"/>
<accession>L8H3K5</accession>
<dbReference type="VEuPathDB" id="AmoebaDB:ACA1_133200"/>
<dbReference type="InterPro" id="IPR013761">
    <property type="entry name" value="SAM/pointed_sf"/>
</dbReference>
<dbReference type="GO" id="GO:0005524">
    <property type="term" value="F:ATP binding"/>
    <property type="evidence" value="ECO:0007669"/>
    <property type="project" value="UniProtKB-UniRule"/>
</dbReference>
<dbReference type="EMBL" id="KB007930">
    <property type="protein sequence ID" value="ELR19817.1"/>
    <property type="molecule type" value="Genomic_DNA"/>
</dbReference>
<feature type="domain" description="SAM" evidence="6">
    <location>
        <begin position="19"/>
        <end position="78"/>
    </location>
</feature>
<dbReference type="Pfam" id="PF07714">
    <property type="entry name" value="PK_Tyr_Ser-Thr"/>
    <property type="match status" value="1"/>
</dbReference>
<dbReference type="GO" id="GO:0004714">
    <property type="term" value="F:transmembrane receptor protein tyrosine kinase activity"/>
    <property type="evidence" value="ECO:0007669"/>
    <property type="project" value="UniProtKB-EC"/>
</dbReference>
<feature type="region of interest" description="Disordered" evidence="4">
    <location>
        <begin position="79"/>
        <end position="176"/>
    </location>
</feature>
<feature type="region of interest" description="Disordered" evidence="4">
    <location>
        <begin position="1136"/>
        <end position="1165"/>
    </location>
</feature>
<feature type="region of interest" description="Disordered" evidence="4">
    <location>
        <begin position="205"/>
        <end position="324"/>
    </location>
</feature>
<dbReference type="InterPro" id="IPR001660">
    <property type="entry name" value="SAM"/>
</dbReference>
<dbReference type="GeneID" id="14920647"/>
<organism evidence="7 8">
    <name type="scientific">Acanthamoeba castellanii (strain ATCC 30010 / Neff)</name>
    <dbReference type="NCBI Taxonomy" id="1257118"/>
    <lineage>
        <taxon>Eukaryota</taxon>
        <taxon>Amoebozoa</taxon>
        <taxon>Discosea</taxon>
        <taxon>Longamoebia</taxon>
        <taxon>Centramoebida</taxon>
        <taxon>Acanthamoebidae</taxon>
        <taxon>Acanthamoeba</taxon>
    </lineage>
</organism>
<comment type="catalytic activity">
    <reaction evidence="2">
        <text>L-tyrosyl-[protein] + ATP = O-phospho-L-tyrosyl-[protein] + ADP + H(+)</text>
        <dbReference type="Rhea" id="RHEA:10596"/>
        <dbReference type="Rhea" id="RHEA-COMP:10136"/>
        <dbReference type="Rhea" id="RHEA-COMP:20101"/>
        <dbReference type="ChEBI" id="CHEBI:15378"/>
        <dbReference type="ChEBI" id="CHEBI:30616"/>
        <dbReference type="ChEBI" id="CHEBI:46858"/>
        <dbReference type="ChEBI" id="CHEBI:61978"/>
        <dbReference type="ChEBI" id="CHEBI:456216"/>
        <dbReference type="EC" id="2.7.10.1"/>
    </reaction>
</comment>
<dbReference type="InterPro" id="IPR020635">
    <property type="entry name" value="Tyr_kinase_cat_dom"/>
</dbReference>
<dbReference type="PROSITE" id="PS00107">
    <property type="entry name" value="PROTEIN_KINASE_ATP"/>
    <property type="match status" value="1"/>
</dbReference>
<keyword evidence="8" id="KW-1185">Reference proteome</keyword>
<name>L8H3K5_ACACF</name>
<proteinExistence type="predicted"/>
<dbReference type="InterPro" id="IPR001810">
    <property type="entry name" value="F-box_dom"/>
</dbReference>
<dbReference type="InterPro" id="IPR011009">
    <property type="entry name" value="Kinase-like_dom_sf"/>
</dbReference>
<dbReference type="PANTHER" id="PTHR24416:SF600">
    <property type="entry name" value="PDGF- AND VEGF-RECEPTOR RELATED, ISOFORM J"/>
    <property type="match status" value="1"/>
</dbReference>
<feature type="compositionally biased region" description="Low complexity" evidence="4">
    <location>
        <begin position="304"/>
        <end position="315"/>
    </location>
</feature>
<dbReference type="SMART" id="SM00219">
    <property type="entry name" value="TyrKc"/>
    <property type="match status" value="1"/>
</dbReference>
<sequence length="1557" mass="167712">MTKTSLPGVDESGEFVLANEIVRALSAGGLDKYTEVFTQEEIDLESFLMLNDTDLRNMNIPTGPRKKILKKIQHLRDKHPNLLSSSPGSPAGGFYLRSPPSSQPSSLSSSCSPPSPAFSSTSSARSSPASSSSPSPSAALATAVATTTTTTTTTTGSLSIPASTPPPSPIVSPLLHFPAPSHYSAINDDDLQKGRSLSVDNLGRQEIEPRAAHRRDHAGGGGHPIKRFMSDSPTTTRLLGSAHHGAMPATTPPQPRRAPSPGQIASSATAVGSTGQQRKLSLPPPNHATAPYDRPENDAIDPTSAGSAYAGLGSARNSPGGGRQRAFALSYLPKDSTSEFNSAESKKSENESAAKQQLNTTTTTTTPTPTLASTASYSAVEGGKAKQQGEPVVELRLSSSQPNRSFMPRDRIESRILRAKWEIEFDELVLEEKIGSGNFGIVWRAKWRNSPCVVKRLKDKAIQEKLLQEFREESRVWMNIRPHANVVQFLGASSKVPNICIVTEYLPLGDARQLVKSQSIPLKSKLNLLLGIAAGVCHLHREGVVHRDLACRNVMVTKNVNGEYDAKVGDFGLSRLGQEGIYASSTGEGPLKWMPPEAINPHQRIFSLKSDSWSFGVVVWEILMDGAEPFGNDDAVTAGLRILKGDRLQLPAHTPAPLAALVRDCWRESDELRPDFDVICRRMQDICNSYVADAQQPSPPPQVEAVPKPELGPKPFGKTLAQLEGSNNGARRANEMVELMIKKGIITDSPEKKQQPAWSGGMYDKIGTTAAVDCGGSYGRISESVGGNNGSYGSISANNPAASTAHPPSGLRDPRRASFNLGAGRASHQVPAAAAVGNTTLGADVSDDGGGSDSAALKRSDPTSPVRQRPRSVALSADCLPGNNPDWRYQAQQGGVQLSGRMSLRLNKQPAIAQSDGPASQPSVNCGEADKPPTARKAWFAVESGKSRGDRESTGITLGMLGQRRSSLSPSSSSYDGAFALLCEREVYLIIHYLDAASLRNLSMTSRQWRQLYGSPALWRFLFKKRQRATGVDGLVLRRRRRSTLTKNESGEIETRRRRQSYEASASHGVRDTELFAHFVTKLATRSLQWPQQQADDGAAAQSTPLASGFSWHRLYVAYFEPWKLPSTTGALLGLGDPITPRGSSGSGGSGSGRSSREPSMREPSVPCITIGQRTADPLPFKIGMYGMDGVEITSLVTSFVEQSLPRSRSGSGRMYVGGAASSFSMAKLLSETVLLSSAQAALGPVTTVGLTQTHAVQTLGDVNPRAANQSQQGSYRVESEVDGLRSFFDVNLATYAKDNSRFQKLADRELFCLCYDPHDLHSFFFAISLFYELFDDDFDADGGLRIPPLFLVARSTITTPTAPTASSDCTTVTVREGKMLASILCCPFYALAAPAHGMTDAESLRLLFHSMAREVRLTREGYATRFRKSASPGASSSLSSSTAQLMASGNHYGSLLRESQSGRVMVVKDDLYIGQVSEKTQERCGVGIAWMKASRELYMGEWRDDMPHGWGVLYSPRDGRRVWAGSWMAGRALSSAVDLALDVAPSSPSNNPRRSK</sequence>